<feature type="transmembrane region" description="Helical" evidence="1">
    <location>
        <begin position="48"/>
        <end position="70"/>
    </location>
</feature>
<keyword evidence="1" id="KW-1133">Transmembrane helix</keyword>
<dbReference type="AlphaFoldDB" id="A0A3G2R1N8"/>
<dbReference type="KEGG" id="bacg:D2962_01035"/>
<dbReference type="Pfam" id="PF09578">
    <property type="entry name" value="Spore_YabQ"/>
    <property type="match status" value="1"/>
</dbReference>
<evidence type="ECO:0000313" key="2">
    <source>
        <dbReference type="EMBL" id="AYO29374.1"/>
    </source>
</evidence>
<feature type="transmembrane region" description="Helical" evidence="1">
    <location>
        <begin position="16"/>
        <end position="36"/>
    </location>
</feature>
<name>A0A3G2R1N8_9FIRM</name>
<dbReference type="InterPro" id="IPR019074">
    <property type="entry name" value="YabQ"/>
</dbReference>
<proteinExistence type="predicted"/>
<dbReference type="NCBIfam" id="TIGR02893">
    <property type="entry name" value="spore_yabQ"/>
    <property type="match status" value="1"/>
</dbReference>
<gene>
    <name evidence="2" type="primary">yabQ</name>
    <name evidence="2" type="ORF">D2962_01035</name>
</gene>
<keyword evidence="1" id="KW-0812">Transmembrane</keyword>
<dbReference type="EMBL" id="CP033169">
    <property type="protein sequence ID" value="AYO29374.1"/>
    <property type="molecule type" value="Genomic_DNA"/>
</dbReference>
<keyword evidence="1" id="KW-0472">Membrane</keyword>
<organism evidence="2 3">
    <name type="scientific">Biomaibacter acetigenes</name>
    <dbReference type="NCBI Taxonomy" id="2316383"/>
    <lineage>
        <taxon>Bacteria</taxon>
        <taxon>Bacillati</taxon>
        <taxon>Bacillota</taxon>
        <taxon>Clostridia</taxon>
        <taxon>Thermosediminibacterales</taxon>
        <taxon>Tepidanaerobacteraceae</taxon>
        <taxon>Biomaibacter</taxon>
    </lineage>
</organism>
<evidence type="ECO:0000313" key="3">
    <source>
        <dbReference type="Proteomes" id="UP000280960"/>
    </source>
</evidence>
<feature type="transmembrane region" description="Helical" evidence="1">
    <location>
        <begin position="82"/>
        <end position="107"/>
    </location>
</feature>
<reference evidence="2 3" key="1">
    <citation type="submission" date="2018-10" db="EMBL/GenBank/DDBJ databases">
        <authorList>
            <person name="Zhang X."/>
        </authorList>
    </citation>
    <scope>NUCLEOTIDE SEQUENCE [LARGE SCALE GENOMIC DNA]</scope>
    <source>
        <strain evidence="2 3">SK-G1</strain>
    </source>
</reference>
<sequence length="152" mass="17509">MRGVKSLNFYENSEQAALLAAAFILGFFAGLLFDIYRRIRNLIAPGPILTALGDLAFWGIMSVVTFYSLFRLNSGEVRGYLFIGFAIGLLFYMSYISRYVIAVFVLFDVYVRKNFKRVAYSLGRLKKLAIFTLPVRICADARRIFFKIRRKK</sequence>
<evidence type="ECO:0000256" key="1">
    <source>
        <dbReference type="SAM" id="Phobius"/>
    </source>
</evidence>
<keyword evidence="3" id="KW-1185">Reference proteome</keyword>
<protein>
    <submittedName>
        <fullName evidence="2">Spore cortex biosynthesis protein YabQ</fullName>
    </submittedName>
</protein>
<dbReference type="Proteomes" id="UP000280960">
    <property type="component" value="Chromosome"/>
</dbReference>
<accession>A0A3G2R1N8</accession>